<accession>A0AA35JL11</accession>
<evidence type="ECO:0000313" key="3">
    <source>
        <dbReference type="Proteomes" id="UP001178461"/>
    </source>
</evidence>
<evidence type="ECO:0000313" key="2">
    <source>
        <dbReference type="EMBL" id="CAI5761930.1"/>
    </source>
</evidence>
<keyword evidence="3" id="KW-1185">Reference proteome</keyword>
<feature type="region of interest" description="Disordered" evidence="1">
    <location>
        <begin position="38"/>
        <end position="62"/>
    </location>
</feature>
<dbReference type="Proteomes" id="UP001178461">
    <property type="component" value="Chromosome 1"/>
</dbReference>
<proteinExistence type="predicted"/>
<sequence>MEVQSQLRPRVRFGLQSIPERLDPVEAARTAAAKFIENSGEKDPTVPRRMQHTSCFEGTPPRTMTLEWTSVSWRQRAQNDPTSQV</sequence>
<name>A0AA35JL11_9SAUR</name>
<organism evidence="2 3">
    <name type="scientific">Podarcis lilfordi</name>
    <name type="common">Lilford's wall lizard</name>
    <dbReference type="NCBI Taxonomy" id="74358"/>
    <lineage>
        <taxon>Eukaryota</taxon>
        <taxon>Metazoa</taxon>
        <taxon>Chordata</taxon>
        <taxon>Craniata</taxon>
        <taxon>Vertebrata</taxon>
        <taxon>Euteleostomi</taxon>
        <taxon>Lepidosauria</taxon>
        <taxon>Squamata</taxon>
        <taxon>Bifurcata</taxon>
        <taxon>Unidentata</taxon>
        <taxon>Episquamata</taxon>
        <taxon>Laterata</taxon>
        <taxon>Lacertibaenia</taxon>
        <taxon>Lacertidae</taxon>
        <taxon>Podarcis</taxon>
    </lineage>
</organism>
<dbReference type="AlphaFoldDB" id="A0AA35JL11"/>
<gene>
    <name evidence="2" type="ORF">PODLI_1B003682</name>
</gene>
<dbReference type="EMBL" id="OX395126">
    <property type="protein sequence ID" value="CAI5761930.1"/>
    <property type="molecule type" value="Genomic_DNA"/>
</dbReference>
<reference evidence="2" key="1">
    <citation type="submission" date="2022-12" db="EMBL/GenBank/DDBJ databases">
        <authorList>
            <person name="Alioto T."/>
            <person name="Alioto T."/>
            <person name="Gomez Garrido J."/>
        </authorList>
    </citation>
    <scope>NUCLEOTIDE SEQUENCE</scope>
</reference>
<protein>
    <submittedName>
        <fullName evidence="2">Uncharacterized protein</fullName>
    </submittedName>
</protein>
<evidence type="ECO:0000256" key="1">
    <source>
        <dbReference type="SAM" id="MobiDB-lite"/>
    </source>
</evidence>